<dbReference type="PANTHER" id="PTHR43495">
    <property type="entry name" value="GABA PERMEASE"/>
    <property type="match status" value="1"/>
</dbReference>
<dbReference type="InterPro" id="IPR004841">
    <property type="entry name" value="AA-permease/SLC12A_dom"/>
</dbReference>
<evidence type="ECO:0000256" key="4">
    <source>
        <dbReference type="ARBA" id="ARBA00022970"/>
    </source>
</evidence>
<evidence type="ECO:0000256" key="5">
    <source>
        <dbReference type="ARBA" id="ARBA00022989"/>
    </source>
</evidence>
<dbReference type="Proteomes" id="UP000251213">
    <property type="component" value="Unassembled WGS sequence"/>
</dbReference>
<evidence type="ECO:0000256" key="7">
    <source>
        <dbReference type="SAM" id="Phobius"/>
    </source>
</evidence>
<evidence type="ECO:0000313" key="10">
    <source>
        <dbReference type="Proteomes" id="UP000251213"/>
    </source>
</evidence>
<feature type="transmembrane region" description="Helical" evidence="7">
    <location>
        <begin position="407"/>
        <end position="425"/>
    </location>
</feature>
<gene>
    <name evidence="9" type="ORF">DL897_15705</name>
</gene>
<feature type="transmembrane region" description="Helical" evidence="7">
    <location>
        <begin position="53"/>
        <end position="71"/>
    </location>
</feature>
<keyword evidence="5 7" id="KW-1133">Transmembrane helix</keyword>
<feature type="transmembrane region" description="Helical" evidence="7">
    <location>
        <begin position="24"/>
        <end position="47"/>
    </location>
</feature>
<dbReference type="Pfam" id="PF00324">
    <property type="entry name" value="AA_permease"/>
    <property type="match status" value="1"/>
</dbReference>
<reference evidence="9 10" key="1">
    <citation type="submission" date="2018-06" db="EMBL/GenBank/DDBJ databases">
        <title>Thermoflavimicrobium daqus sp. nov., a thermophilic microbe isolated from Moutai-flavour Daqu.</title>
        <authorList>
            <person name="Wang X."/>
            <person name="Zhou H."/>
        </authorList>
    </citation>
    <scope>NUCLEOTIDE SEQUENCE [LARGE SCALE GENOMIC DNA]</scope>
    <source>
        <strain evidence="9 10">FBKL4.011</strain>
    </source>
</reference>
<feature type="domain" description="Amino acid permease/ SLC12A" evidence="8">
    <location>
        <begin position="24"/>
        <end position="458"/>
    </location>
</feature>
<feature type="transmembrane region" description="Helical" evidence="7">
    <location>
        <begin position="338"/>
        <end position="360"/>
    </location>
</feature>
<comment type="subcellular location">
    <subcellularLocation>
        <location evidence="1">Membrane</location>
        <topology evidence="1">Multi-pass membrane protein</topology>
    </subcellularLocation>
</comment>
<dbReference type="EMBL" id="QJKK01000012">
    <property type="protein sequence ID" value="RAL21861.1"/>
    <property type="molecule type" value="Genomic_DNA"/>
</dbReference>
<feature type="transmembrane region" description="Helical" evidence="7">
    <location>
        <begin position="366"/>
        <end position="387"/>
    </location>
</feature>
<dbReference type="OrthoDB" id="9780162at2"/>
<comment type="caution">
    <text evidence="9">The sequence shown here is derived from an EMBL/GenBank/DDBJ whole genome shotgun (WGS) entry which is preliminary data.</text>
</comment>
<keyword evidence="2" id="KW-0813">Transport</keyword>
<dbReference type="PIRSF" id="PIRSF006060">
    <property type="entry name" value="AA_transporter"/>
    <property type="match status" value="1"/>
</dbReference>
<dbReference type="AlphaFoldDB" id="A0A364K1F6"/>
<accession>A0A364K1F6</accession>
<keyword evidence="6 7" id="KW-0472">Membrane</keyword>
<dbReference type="PANTHER" id="PTHR43495:SF5">
    <property type="entry name" value="GAMMA-AMINOBUTYRIC ACID PERMEASE"/>
    <property type="match status" value="1"/>
</dbReference>
<evidence type="ECO:0000256" key="3">
    <source>
        <dbReference type="ARBA" id="ARBA00022692"/>
    </source>
</evidence>
<evidence type="ECO:0000256" key="6">
    <source>
        <dbReference type="ARBA" id="ARBA00023136"/>
    </source>
</evidence>
<dbReference type="GO" id="GO:0016020">
    <property type="term" value="C:membrane"/>
    <property type="evidence" value="ECO:0007669"/>
    <property type="project" value="UniProtKB-SubCell"/>
</dbReference>
<keyword evidence="10" id="KW-1185">Reference proteome</keyword>
<reference evidence="9 10" key="2">
    <citation type="submission" date="2018-06" db="EMBL/GenBank/DDBJ databases">
        <authorList>
            <person name="Zhirakovskaya E."/>
        </authorList>
    </citation>
    <scope>NUCLEOTIDE SEQUENCE [LARGE SCALE GENOMIC DNA]</scope>
    <source>
        <strain evidence="9 10">FBKL4.011</strain>
    </source>
</reference>
<feature type="transmembrane region" description="Helical" evidence="7">
    <location>
        <begin position="431"/>
        <end position="449"/>
    </location>
</feature>
<keyword evidence="3 7" id="KW-0812">Transmembrane</keyword>
<feature type="transmembrane region" description="Helical" evidence="7">
    <location>
        <begin position="159"/>
        <end position="181"/>
    </location>
</feature>
<feature type="transmembrane region" description="Helical" evidence="7">
    <location>
        <begin position="104"/>
        <end position="126"/>
    </location>
</feature>
<dbReference type="PROSITE" id="PS00218">
    <property type="entry name" value="AMINO_ACID_PERMEASE_1"/>
    <property type="match status" value="1"/>
</dbReference>
<feature type="transmembrane region" description="Helical" evidence="7">
    <location>
        <begin position="245"/>
        <end position="265"/>
    </location>
</feature>
<name>A0A364K1F6_9BACL</name>
<evidence type="ECO:0000313" key="9">
    <source>
        <dbReference type="EMBL" id="RAL21861.1"/>
    </source>
</evidence>
<sequence length="460" mass="50770">MAKQQVSLFERENVLERKLTAKQLTMVAIGSAVGTGLFMGSGLVISYAGPGAILSYAVAALLTFIMLICLAEMTVKHPTAGSFGTHAEHYLGAWSGYLVRWSYWLINVLAIGSEVTAIALYMNFWFSGVPKWVWIILFSLVIIYFNARSVNSFGTLEYWFSFIKVVAIIGFIMIGLAMIFGLGTKPVGFSNYVSHGGFLPFGWGGIWLGIGMASFSYFGSELIAVTAGESKDPANTIPKTMRLTAFRLIIFYVLSMIVMLAVVPWSQSGAKEIVQSPFVKVFSILGIPGADHVMNFVVLIAALSAMNAQVYGATRMLFSLSKGGYAPTILGRLNSQQVPVYALLLSCVGLFLAIILNIAVPDAYNILFGIVIFGGLFCWSIIFVTYFSFRKANASSKLVYRAPLYPLLPVIGLLLVLGILITLWFMPEWRFVWYVGVSWLVLLSILYFLRYQKKIVKVDK</sequence>
<protein>
    <submittedName>
        <fullName evidence="9">Amino acid permease</fullName>
    </submittedName>
</protein>
<organism evidence="9 10">
    <name type="scientific">Thermoflavimicrobium daqui</name>
    <dbReference type="NCBI Taxonomy" id="2137476"/>
    <lineage>
        <taxon>Bacteria</taxon>
        <taxon>Bacillati</taxon>
        <taxon>Bacillota</taxon>
        <taxon>Bacilli</taxon>
        <taxon>Bacillales</taxon>
        <taxon>Thermoactinomycetaceae</taxon>
        <taxon>Thermoflavimicrobium</taxon>
    </lineage>
</organism>
<proteinExistence type="predicted"/>
<dbReference type="Gene3D" id="1.20.1740.10">
    <property type="entry name" value="Amino acid/polyamine transporter I"/>
    <property type="match status" value="1"/>
</dbReference>
<feature type="transmembrane region" description="Helical" evidence="7">
    <location>
        <begin position="201"/>
        <end position="224"/>
    </location>
</feature>
<feature type="transmembrane region" description="Helical" evidence="7">
    <location>
        <begin position="132"/>
        <end position="147"/>
    </location>
</feature>
<dbReference type="RefSeq" id="WP_113660073.1">
    <property type="nucleotide sequence ID" value="NZ_KZ845674.1"/>
</dbReference>
<dbReference type="FunFam" id="1.20.1740.10:FF:000001">
    <property type="entry name" value="Amino acid permease"/>
    <property type="match status" value="1"/>
</dbReference>
<dbReference type="GO" id="GO:0006865">
    <property type="term" value="P:amino acid transport"/>
    <property type="evidence" value="ECO:0007669"/>
    <property type="project" value="UniProtKB-KW"/>
</dbReference>
<evidence type="ECO:0000256" key="2">
    <source>
        <dbReference type="ARBA" id="ARBA00022448"/>
    </source>
</evidence>
<evidence type="ECO:0000259" key="8">
    <source>
        <dbReference type="Pfam" id="PF00324"/>
    </source>
</evidence>
<dbReference type="InterPro" id="IPR004840">
    <property type="entry name" value="Amino_acid_permease_CS"/>
</dbReference>
<keyword evidence="4" id="KW-0029">Amino-acid transport</keyword>
<evidence type="ECO:0000256" key="1">
    <source>
        <dbReference type="ARBA" id="ARBA00004141"/>
    </source>
</evidence>
<dbReference type="GO" id="GO:0055085">
    <property type="term" value="P:transmembrane transport"/>
    <property type="evidence" value="ECO:0007669"/>
    <property type="project" value="InterPro"/>
</dbReference>